<dbReference type="Proteomes" id="UP000814140">
    <property type="component" value="Unassembled WGS sequence"/>
</dbReference>
<dbReference type="EMBL" id="MU277216">
    <property type="protein sequence ID" value="KAI0060813.1"/>
    <property type="molecule type" value="Genomic_DNA"/>
</dbReference>
<protein>
    <submittedName>
        <fullName evidence="1">Uncharacterized protein</fullName>
    </submittedName>
</protein>
<evidence type="ECO:0000313" key="1">
    <source>
        <dbReference type="EMBL" id="KAI0060813.1"/>
    </source>
</evidence>
<evidence type="ECO:0000313" key="2">
    <source>
        <dbReference type="Proteomes" id="UP000814140"/>
    </source>
</evidence>
<name>A0ACB8SX32_9AGAM</name>
<reference evidence="1" key="1">
    <citation type="submission" date="2021-03" db="EMBL/GenBank/DDBJ databases">
        <authorList>
            <consortium name="DOE Joint Genome Institute"/>
            <person name="Ahrendt S."/>
            <person name="Looney B.P."/>
            <person name="Miyauchi S."/>
            <person name="Morin E."/>
            <person name="Drula E."/>
            <person name="Courty P.E."/>
            <person name="Chicoki N."/>
            <person name="Fauchery L."/>
            <person name="Kohler A."/>
            <person name="Kuo A."/>
            <person name="Labutti K."/>
            <person name="Pangilinan J."/>
            <person name="Lipzen A."/>
            <person name="Riley R."/>
            <person name="Andreopoulos W."/>
            <person name="He G."/>
            <person name="Johnson J."/>
            <person name="Barry K.W."/>
            <person name="Grigoriev I.V."/>
            <person name="Nagy L."/>
            <person name="Hibbett D."/>
            <person name="Henrissat B."/>
            <person name="Matheny P.B."/>
            <person name="Labbe J."/>
            <person name="Martin F."/>
        </authorList>
    </citation>
    <scope>NUCLEOTIDE SEQUENCE</scope>
    <source>
        <strain evidence="1">HHB10654</strain>
    </source>
</reference>
<proteinExistence type="predicted"/>
<accession>A0ACB8SX32</accession>
<sequence>MEIMPNEEWRRATREHIEQSLKVMADQALSDLLAIVAIEPDEDTRSKALASYEKRMADIRALEVEEYDRQLRHAVKARWAHRQRTLAHANARYSIPEKTALAVVTGVLSKRPSKLSRPMGSAMTEPPQSPKAFALERSDNDGEREDREQMVHKAAGTWRQRYRRAHVPMAPTTTCSWKQSACATKKVSETALARTVTEHGAEQTNAEEDLKSLNWRSNPQQTKSRGTREDSKRDRDIVQDIWRRTQRRTTDDGGSVEGEPRRSGARTDTGQEELHHNTTTPAPKRASIARLLIPETLPETSSFRDRGSSLPPSSAIRPSPISATPASAPPTARSPRHKVPKHLNTWFKNYEEQREKARLEREQEPCEQAGQTRCEGESDPSSVGERRAQSTPSAEGGTSSTGVISRVDSPPKSISSIMSVLSLKTVRILQSWPSLTRAIMYTQNGLASQVESPAVFRAGSPAAAGST</sequence>
<organism evidence="1 2">
    <name type="scientific">Artomyces pyxidatus</name>
    <dbReference type="NCBI Taxonomy" id="48021"/>
    <lineage>
        <taxon>Eukaryota</taxon>
        <taxon>Fungi</taxon>
        <taxon>Dikarya</taxon>
        <taxon>Basidiomycota</taxon>
        <taxon>Agaricomycotina</taxon>
        <taxon>Agaricomycetes</taxon>
        <taxon>Russulales</taxon>
        <taxon>Auriscalpiaceae</taxon>
        <taxon>Artomyces</taxon>
    </lineage>
</organism>
<keyword evidence="2" id="KW-1185">Reference proteome</keyword>
<gene>
    <name evidence="1" type="ORF">BV25DRAFT_1827361</name>
</gene>
<comment type="caution">
    <text evidence="1">The sequence shown here is derived from an EMBL/GenBank/DDBJ whole genome shotgun (WGS) entry which is preliminary data.</text>
</comment>
<reference evidence="1" key="2">
    <citation type="journal article" date="2022" name="New Phytol.">
        <title>Evolutionary transition to the ectomycorrhizal habit in the genomes of a hyperdiverse lineage of mushroom-forming fungi.</title>
        <authorList>
            <person name="Looney B."/>
            <person name="Miyauchi S."/>
            <person name="Morin E."/>
            <person name="Drula E."/>
            <person name="Courty P.E."/>
            <person name="Kohler A."/>
            <person name="Kuo A."/>
            <person name="LaButti K."/>
            <person name="Pangilinan J."/>
            <person name="Lipzen A."/>
            <person name="Riley R."/>
            <person name="Andreopoulos W."/>
            <person name="He G."/>
            <person name="Johnson J."/>
            <person name="Nolan M."/>
            <person name="Tritt A."/>
            <person name="Barry K.W."/>
            <person name="Grigoriev I.V."/>
            <person name="Nagy L.G."/>
            <person name="Hibbett D."/>
            <person name="Henrissat B."/>
            <person name="Matheny P.B."/>
            <person name="Labbe J."/>
            <person name="Martin F.M."/>
        </authorList>
    </citation>
    <scope>NUCLEOTIDE SEQUENCE</scope>
    <source>
        <strain evidence="1">HHB10654</strain>
    </source>
</reference>